<evidence type="ECO:0000313" key="1">
    <source>
        <dbReference type="EMBL" id="KAK4367877.1"/>
    </source>
</evidence>
<dbReference type="AlphaFoldDB" id="A0AAE1SE67"/>
<proteinExistence type="predicted"/>
<sequence>MALIVLFISKTPLRKLVIMGRDCVKRGRGPIVFKTTSDTIFIVMLSTLYGMVSIRKRWINEDDVFKTFVKNIQSGLTVLCPTDDVIKAFKPKFDADPTEKKEGKRKWGGDYKVIKKYGNWKWGQGYLIR</sequence>
<comment type="caution">
    <text evidence="1">The sequence shown here is derived from an EMBL/GenBank/DDBJ whole genome shotgun (WGS) entry which is preliminary data.</text>
</comment>
<accession>A0AAE1SE67</accession>
<dbReference type="Proteomes" id="UP001291623">
    <property type="component" value="Unassembled WGS sequence"/>
</dbReference>
<reference evidence="1" key="1">
    <citation type="submission" date="2023-12" db="EMBL/GenBank/DDBJ databases">
        <title>Genome assembly of Anisodus tanguticus.</title>
        <authorList>
            <person name="Wang Y.-J."/>
        </authorList>
    </citation>
    <scope>NUCLEOTIDE SEQUENCE</scope>
    <source>
        <strain evidence="1">KB-2021</strain>
        <tissue evidence="1">Leaf</tissue>
    </source>
</reference>
<organism evidence="1 2">
    <name type="scientific">Anisodus tanguticus</name>
    <dbReference type="NCBI Taxonomy" id="243964"/>
    <lineage>
        <taxon>Eukaryota</taxon>
        <taxon>Viridiplantae</taxon>
        <taxon>Streptophyta</taxon>
        <taxon>Embryophyta</taxon>
        <taxon>Tracheophyta</taxon>
        <taxon>Spermatophyta</taxon>
        <taxon>Magnoliopsida</taxon>
        <taxon>eudicotyledons</taxon>
        <taxon>Gunneridae</taxon>
        <taxon>Pentapetalae</taxon>
        <taxon>asterids</taxon>
        <taxon>lamiids</taxon>
        <taxon>Solanales</taxon>
        <taxon>Solanaceae</taxon>
        <taxon>Solanoideae</taxon>
        <taxon>Hyoscyameae</taxon>
        <taxon>Anisodus</taxon>
    </lineage>
</organism>
<keyword evidence="2" id="KW-1185">Reference proteome</keyword>
<protein>
    <submittedName>
        <fullName evidence="1">Uncharacterized protein</fullName>
    </submittedName>
</protein>
<dbReference type="EMBL" id="JAVYJV010000006">
    <property type="protein sequence ID" value="KAK4367877.1"/>
    <property type="molecule type" value="Genomic_DNA"/>
</dbReference>
<evidence type="ECO:0000313" key="2">
    <source>
        <dbReference type="Proteomes" id="UP001291623"/>
    </source>
</evidence>
<name>A0AAE1SE67_9SOLA</name>
<gene>
    <name evidence="1" type="ORF">RND71_011669</name>
</gene>